<gene>
    <name evidence="4" type="ORF">FC37_GL001325</name>
</gene>
<keyword evidence="1" id="KW-0732">Signal</keyword>
<name>A0A0R1NZB2_9LACO</name>
<evidence type="ECO:0000256" key="1">
    <source>
        <dbReference type="ARBA" id="ARBA00022729"/>
    </source>
</evidence>
<evidence type="ECO:0000256" key="2">
    <source>
        <dbReference type="SAM" id="MobiDB-lite"/>
    </source>
</evidence>
<accession>A0A0R1NZB2</accession>
<dbReference type="Proteomes" id="UP000051311">
    <property type="component" value="Unassembled WGS sequence"/>
</dbReference>
<dbReference type="AlphaFoldDB" id="A0A0R1NZB2"/>
<evidence type="ECO:0000259" key="3">
    <source>
        <dbReference type="Pfam" id="PF04650"/>
    </source>
</evidence>
<feature type="region of interest" description="Disordered" evidence="2">
    <location>
        <begin position="50"/>
        <end position="141"/>
    </location>
</feature>
<dbReference type="InterPro" id="IPR005877">
    <property type="entry name" value="YSIRK_signal_dom"/>
</dbReference>
<feature type="compositionally biased region" description="Polar residues" evidence="2">
    <location>
        <begin position="82"/>
        <end position="105"/>
    </location>
</feature>
<dbReference type="NCBIfam" id="TIGR01168">
    <property type="entry name" value="YSIRK_signal"/>
    <property type="match status" value="1"/>
</dbReference>
<dbReference type="Pfam" id="PF04650">
    <property type="entry name" value="YSIRK_signal"/>
    <property type="match status" value="1"/>
</dbReference>
<proteinExistence type="predicted"/>
<dbReference type="EMBL" id="AZEL01000002">
    <property type="protein sequence ID" value="KRL25409.1"/>
    <property type="molecule type" value="Genomic_DNA"/>
</dbReference>
<organism evidence="4 5">
    <name type="scientific">Lactobacillus gallinarum DSM 10532 = JCM 2011</name>
    <dbReference type="NCBI Taxonomy" id="1423748"/>
    <lineage>
        <taxon>Bacteria</taxon>
        <taxon>Bacillati</taxon>
        <taxon>Bacillota</taxon>
        <taxon>Bacilli</taxon>
        <taxon>Lactobacillales</taxon>
        <taxon>Lactobacillaceae</taxon>
        <taxon>Lactobacillus</taxon>
    </lineage>
</organism>
<protein>
    <recommendedName>
        <fullName evidence="3">YSIRK Gram-positive signal peptide domain-containing protein</fullName>
    </recommendedName>
</protein>
<sequence>MKHKNNLSFNAKLNGKQKFGFRKLSVGLAAVALGTTFFLSNGQLVHADVENNTQTSEAKTEEVDSQSQSTPNQDEHVEKVDQPSQSQQVKEENNSTAANEQTATSKNDEATATLKIKKQPSLTDPKLLAENKTQRNLDNSTKVETIYDTSTEDQQKHSVIGGQG</sequence>
<dbReference type="RefSeq" id="WP_025005810.1">
    <property type="nucleotide sequence ID" value="NZ_AZEL01000002.1"/>
</dbReference>
<feature type="domain" description="YSIRK Gram-positive signal peptide" evidence="3">
    <location>
        <begin position="16"/>
        <end position="39"/>
    </location>
</feature>
<evidence type="ECO:0000313" key="4">
    <source>
        <dbReference type="EMBL" id="KRL25409.1"/>
    </source>
</evidence>
<evidence type="ECO:0000313" key="5">
    <source>
        <dbReference type="Proteomes" id="UP000051311"/>
    </source>
</evidence>
<comment type="caution">
    <text evidence="4">The sequence shown here is derived from an EMBL/GenBank/DDBJ whole genome shotgun (WGS) entry which is preliminary data.</text>
</comment>
<dbReference type="STRING" id="1423748.FC37_GL001325"/>
<dbReference type="PATRIC" id="fig|1423748.3.peg.1386"/>
<dbReference type="eggNOG" id="ENOG5030AKA">
    <property type="taxonomic scope" value="Bacteria"/>
</dbReference>
<reference evidence="4 5" key="1">
    <citation type="journal article" date="2015" name="Genome Announc.">
        <title>Expanding the biotechnology potential of lactobacilli through comparative genomics of 213 strains and associated genera.</title>
        <authorList>
            <person name="Sun Z."/>
            <person name="Harris H.M."/>
            <person name="McCann A."/>
            <person name="Guo C."/>
            <person name="Argimon S."/>
            <person name="Zhang W."/>
            <person name="Yang X."/>
            <person name="Jeffery I.B."/>
            <person name="Cooney J.C."/>
            <person name="Kagawa T.F."/>
            <person name="Liu W."/>
            <person name="Song Y."/>
            <person name="Salvetti E."/>
            <person name="Wrobel A."/>
            <person name="Rasinkangas P."/>
            <person name="Parkhill J."/>
            <person name="Rea M.C."/>
            <person name="O'Sullivan O."/>
            <person name="Ritari J."/>
            <person name="Douillard F.P."/>
            <person name="Paul Ross R."/>
            <person name="Yang R."/>
            <person name="Briner A.E."/>
            <person name="Felis G.E."/>
            <person name="de Vos W.M."/>
            <person name="Barrangou R."/>
            <person name="Klaenhammer T.R."/>
            <person name="Caufield P.W."/>
            <person name="Cui Y."/>
            <person name="Zhang H."/>
            <person name="O'Toole P.W."/>
        </authorList>
    </citation>
    <scope>NUCLEOTIDE SEQUENCE [LARGE SCALE GENOMIC DNA]</scope>
    <source>
        <strain evidence="4 5">DSM 10532</strain>
    </source>
</reference>